<organism evidence="7 8">
    <name type="scientific">Symbiodinium natans</name>
    <dbReference type="NCBI Taxonomy" id="878477"/>
    <lineage>
        <taxon>Eukaryota</taxon>
        <taxon>Sar</taxon>
        <taxon>Alveolata</taxon>
        <taxon>Dinophyceae</taxon>
        <taxon>Suessiales</taxon>
        <taxon>Symbiodiniaceae</taxon>
        <taxon>Symbiodinium</taxon>
    </lineage>
</organism>
<evidence type="ECO:0000256" key="5">
    <source>
        <dbReference type="ARBA" id="ARBA00023295"/>
    </source>
</evidence>
<dbReference type="PANTHER" id="PTHR42715:SF10">
    <property type="entry name" value="BETA-GLUCOSIDASE"/>
    <property type="match status" value="1"/>
</dbReference>
<dbReference type="SUPFAM" id="SSF52279">
    <property type="entry name" value="Beta-D-glucan exohydrolase, C-terminal domain"/>
    <property type="match status" value="1"/>
</dbReference>
<gene>
    <name evidence="7" type="primary">bglB</name>
    <name evidence="7" type="ORF">SNAT2548_LOCUS32036</name>
</gene>
<evidence type="ECO:0000259" key="6">
    <source>
        <dbReference type="Pfam" id="PF01915"/>
    </source>
</evidence>
<proteinExistence type="inferred from homology"/>
<dbReference type="Pfam" id="PF01915">
    <property type="entry name" value="Glyco_hydro_3_C"/>
    <property type="match status" value="1"/>
</dbReference>
<sequence>MFQVTTSASVASARSLSSKGTVLLRNEGLLPLARGKNVAVIGLADSIHGIRDAVGDSGSVVFNCGMDVEAAVELAKQSDYAVVFVGTLSGEGSDRSSLSLDVGTEWAGQNQAFWCMSGA</sequence>
<comment type="catalytic activity">
    <reaction evidence="1">
        <text>Hydrolysis of terminal, non-reducing beta-D-glucosyl residues with release of beta-D-glucose.</text>
        <dbReference type="EC" id="3.2.1.21"/>
    </reaction>
</comment>
<evidence type="ECO:0000256" key="2">
    <source>
        <dbReference type="ARBA" id="ARBA00005336"/>
    </source>
</evidence>
<comment type="similarity">
    <text evidence="2">Belongs to the glycosyl hydrolase 3 family.</text>
</comment>
<name>A0A812UHM0_9DINO</name>
<accession>A0A812UHM0</accession>
<comment type="caution">
    <text evidence="7">The sequence shown here is derived from an EMBL/GenBank/DDBJ whole genome shotgun (WGS) entry which is preliminary data.</text>
</comment>
<dbReference type="InterPro" id="IPR036881">
    <property type="entry name" value="Glyco_hydro_3_C_sf"/>
</dbReference>
<evidence type="ECO:0000313" key="7">
    <source>
        <dbReference type="EMBL" id="CAE7565629.1"/>
    </source>
</evidence>
<keyword evidence="4" id="KW-0378">Hydrolase</keyword>
<dbReference type="InterPro" id="IPR050288">
    <property type="entry name" value="Cellulose_deg_GH3"/>
</dbReference>
<dbReference type="InterPro" id="IPR002772">
    <property type="entry name" value="Glyco_hydro_3_C"/>
</dbReference>
<evidence type="ECO:0000313" key="8">
    <source>
        <dbReference type="Proteomes" id="UP000604046"/>
    </source>
</evidence>
<evidence type="ECO:0000256" key="3">
    <source>
        <dbReference type="ARBA" id="ARBA00012744"/>
    </source>
</evidence>
<dbReference type="GO" id="GO:0008422">
    <property type="term" value="F:beta-glucosidase activity"/>
    <property type="evidence" value="ECO:0007669"/>
    <property type="project" value="UniProtKB-EC"/>
</dbReference>
<keyword evidence="5" id="KW-0326">Glycosidase</keyword>
<feature type="domain" description="Glycoside hydrolase family 3 C-terminal" evidence="6">
    <location>
        <begin position="21"/>
        <end position="101"/>
    </location>
</feature>
<dbReference type="Gene3D" id="3.40.50.1700">
    <property type="entry name" value="Glycoside hydrolase family 3 C-terminal domain"/>
    <property type="match status" value="2"/>
</dbReference>
<dbReference type="PANTHER" id="PTHR42715">
    <property type="entry name" value="BETA-GLUCOSIDASE"/>
    <property type="match status" value="1"/>
</dbReference>
<dbReference type="GO" id="GO:0009251">
    <property type="term" value="P:glucan catabolic process"/>
    <property type="evidence" value="ECO:0007669"/>
    <property type="project" value="TreeGrafter"/>
</dbReference>
<keyword evidence="8" id="KW-1185">Reference proteome</keyword>
<dbReference type="EC" id="3.2.1.21" evidence="3"/>
<dbReference type="Proteomes" id="UP000604046">
    <property type="component" value="Unassembled WGS sequence"/>
</dbReference>
<evidence type="ECO:0000256" key="1">
    <source>
        <dbReference type="ARBA" id="ARBA00000448"/>
    </source>
</evidence>
<reference evidence="7" key="1">
    <citation type="submission" date="2021-02" db="EMBL/GenBank/DDBJ databases">
        <authorList>
            <person name="Dougan E. K."/>
            <person name="Rhodes N."/>
            <person name="Thang M."/>
            <person name="Chan C."/>
        </authorList>
    </citation>
    <scope>NUCLEOTIDE SEQUENCE</scope>
</reference>
<evidence type="ECO:0000256" key="4">
    <source>
        <dbReference type="ARBA" id="ARBA00022801"/>
    </source>
</evidence>
<dbReference type="AlphaFoldDB" id="A0A812UHM0"/>
<dbReference type="EMBL" id="CAJNDS010002689">
    <property type="protein sequence ID" value="CAE7565629.1"/>
    <property type="molecule type" value="Genomic_DNA"/>
</dbReference>
<protein>
    <recommendedName>
        <fullName evidence="3">beta-glucosidase</fullName>
        <ecNumber evidence="3">3.2.1.21</ecNumber>
    </recommendedName>
</protein>